<gene>
    <name evidence="3" type="ORF">WK57_27080</name>
    <name evidence="2" type="ORF">WL29_00475</name>
</gene>
<dbReference type="InterPro" id="IPR029463">
    <property type="entry name" value="Lys_MEP"/>
</dbReference>
<dbReference type="EMBL" id="LPHD01000001">
    <property type="protein sequence ID" value="KWA86291.1"/>
    <property type="molecule type" value="Genomic_DNA"/>
</dbReference>
<evidence type="ECO:0000313" key="5">
    <source>
        <dbReference type="Proteomes" id="UP000070119"/>
    </source>
</evidence>
<feature type="domain" description="Lysine-specific metallo-endopeptidase" evidence="1">
    <location>
        <begin position="58"/>
        <end position="212"/>
    </location>
</feature>
<dbReference type="SMART" id="SM01351">
    <property type="entry name" value="Aspzincin_M35"/>
    <property type="match status" value="1"/>
</dbReference>
<dbReference type="AlphaFoldDB" id="A0A106QGW0"/>
<evidence type="ECO:0000313" key="4">
    <source>
        <dbReference type="Proteomes" id="UP000060630"/>
    </source>
</evidence>
<evidence type="ECO:0000313" key="2">
    <source>
        <dbReference type="EMBL" id="KWA86291.1"/>
    </source>
</evidence>
<dbReference type="RefSeq" id="WP_059656769.1">
    <property type="nucleotide sequence ID" value="NZ_CM003772.1"/>
</dbReference>
<sequence length="215" mass="23856">MGNRTTVAEATTNTTEGSQHFADVDMRPICENMTNSEFRVMFAKAQAKAVSLLDARVASLQRWTQYEQERVFKWFGRDDEQTRMRLLAGLMKVSDVVRSFNARNVVRTGSAADLATGCTPHPLGTEQEAAHVCAPDTATHTFSISARFCTMRPWTAYADSQVSVIIHEATHFLDTMASTDEKYFITPFLPIWGQAHPDLAINNADSIAGYVVDGD</sequence>
<dbReference type="Proteomes" id="UP000060630">
    <property type="component" value="Unassembled WGS sequence"/>
</dbReference>
<reference evidence="2 4" key="1">
    <citation type="submission" date="2015-11" db="EMBL/GenBank/DDBJ databases">
        <title>Expanding the genomic diversity of Burkholderia species for the development of highly accurate diagnostics.</title>
        <authorList>
            <person name="Sahl J."/>
            <person name="Keim P."/>
            <person name="Wagner D."/>
        </authorList>
    </citation>
    <scope>NUCLEOTIDE SEQUENCE [LARGE SCALE GENOMIC DNA]</scope>
    <source>
        <strain evidence="2 4">MSMB2087WGS</strain>
    </source>
</reference>
<dbReference type="EMBL" id="LNJU01000005">
    <property type="protein sequence ID" value="KWZ52707.1"/>
    <property type="molecule type" value="Genomic_DNA"/>
</dbReference>
<dbReference type="InterPro" id="IPR024079">
    <property type="entry name" value="MetalloPept_cat_dom_sf"/>
</dbReference>
<evidence type="ECO:0000259" key="1">
    <source>
        <dbReference type="SMART" id="SM01351"/>
    </source>
</evidence>
<dbReference type="CDD" id="cd11007">
    <property type="entry name" value="M35_like_1"/>
    <property type="match status" value="1"/>
</dbReference>
<evidence type="ECO:0000313" key="3">
    <source>
        <dbReference type="EMBL" id="KWZ52707.1"/>
    </source>
</evidence>
<comment type="caution">
    <text evidence="2">The sequence shown here is derived from an EMBL/GenBank/DDBJ whole genome shotgun (WGS) entry which is preliminary data.</text>
</comment>
<organism evidence="2 4">
    <name type="scientific">Burkholderia ubonensis</name>
    <dbReference type="NCBI Taxonomy" id="101571"/>
    <lineage>
        <taxon>Bacteria</taxon>
        <taxon>Pseudomonadati</taxon>
        <taxon>Pseudomonadota</taxon>
        <taxon>Betaproteobacteria</taxon>
        <taxon>Burkholderiales</taxon>
        <taxon>Burkholderiaceae</taxon>
        <taxon>Burkholderia</taxon>
        <taxon>Burkholderia cepacia complex</taxon>
    </lineage>
</organism>
<accession>A0A106QGW0</accession>
<protein>
    <recommendedName>
        <fullName evidence="1">Lysine-specific metallo-endopeptidase domain-containing protein</fullName>
    </recommendedName>
</protein>
<dbReference type="Proteomes" id="UP000070119">
    <property type="component" value="Chromosome 2"/>
</dbReference>
<dbReference type="GO" id="GO:0004222">
    <property type="term" value="F:metalloendopeptidase activity"/>
    <property type="evidence" value="ECO:0007669"/>
    <property type="project" value="InterPro"/>
</dbReference>
<dbReference type="SUPFAM" id="SSF55486">
    <property type="entry name" value="Metalloproteases ('zincins'), catalytic domain"/>
    <property type="match status" value="1"/>
</dbReference>
<reference evidence="3 5" key="2">
    <citation type="submission" date="2015-11" db="EMBL/GenBank/DDBJ databases">
        <authorList>
            <person name="Sahl J."/>
            <person name="Wagner D."/>
            <person name="Keim P."/>
        </authorList>
    </citation>
    <scope>NUCLEOTIDE SEQUENCE [LARGE SCALE GENOMIC DNA]</scope>
    <source>
        <strain evidence="3 5">MSMB1157</strain>
    </source>
</reference>
<dbReference type="Gene3D" id="3.40.390.10">
    <property type="entry name" value="Collagenase (Catalytic Domain)"/>
    <property type="match status" value="1"/>
</dbReference>
<dbReference type="InterPro" id="IPR034108">
    <property type="entry name" value="Pept_M35-like_proteobacteria"/>
</dbReference>
<name>A0A106QGW0_9BURK</name>
<dbReference type="Pfam" id="PF14521">
    <property type="entry name" value="Aspzincin_M35"/>
    <property type="match status" value="1"/>
</dbReference>
<proteinExistence type="predicted"/>